<dbReference type="Pfam" id="PF00535">
    <property type="entry name" value="Glycos_transf_2"/>
    <property type="match status" value="1"/>
</dbReference>
<sequence>MKYSILIANYNNGKFFKDCYDSILAQEYKNWEVIIVDDCSNDDSVQTIKSIIGSDERFKLYENHANYGVGVTKAKLIELATGDLCGYLDPDDIIKPNALKSPVEIFTKSDKIVLTYSRLAKCDENLNILTEFKSAMQVPNGSKFFFNFPIQIAPFVTFRRDVYLEKTNKINPELRIAEDQDLYFKMYEVGKVYFIDQTDYLYRAHAGGISQNENKEKSYEYYARAIWEAMKRRNISQINGRKVPESYHDTQKIFNLLEYQNKIPFRIKKKILVFLQKVFG</sequence>
<dbReference type="PANTHER" id="PTHR22916">
    <property type="entry name" value="GLYCOSYLTRANSFERASE"/>
    <property type="match status" value="1"/>
</dbReference>
<dbReference type="InterPro" id="IPR029044">
    <property type="entry name" value="Nucleotide-diphossugar_trans"/>
</dbReference>
<dbReference type="RefSeq" id="WP_089743616.1">
    <property type="nucleotide sequence ID" value="NZ_FNHD01000007.1"/>
</dbReference>
<dbReference type="PANTHER" id="PTHR22916:SF3">
    <property type="entry name" value="UDP-GLCNAC:BETAGAL BETA-1,3-N-ACETYLGLUCOSAMINYLTRANSFERASE-LIKE PROTEIN 1"/>
    <property type="match status" value="1"/>
</dbReference>
<dbReference type="Gene3D" id="3.90.550.10">
    <property type="entry name" value="Spore Coat Polysaccharide Biosynthesis Protein SpsA, Chain A"/>
    <property type="match status" value="1"/>
</dbReference>
<dbReference type="EMBL" id="FNHD01000007">
    <property type="protein sequence ID" value="SDL85778.1"/>
    <property type="molecule type" value="Genomic_DNA"/>
</dbReference>
<evidence type="ECO:0000259" key="1">
    <source>
        <dbReference type="Pfam" id="PF00535"/>
    </source>
</evidence>
<dbReference type="Proteomes" id="UP000199242">
    <property type="component" value="Unassembled WGS sequence"/>
</dbReference>
<dbReference type="SUPFAM" id="SSF53448">
    <property type="entry name" value="Nucleotide-diphospho-sugar transferases"/>
    <property type="match status" value="1"/>
</dbReference>
<comment type="caution">
    <text evidence="2">The sequence shown here is derived from an EMBL/GenBank/DDBJ whole genome shotgun (WGS) entry which is preliminary data.</text>
</comment>
<evidence type="ECO:0000313" key="2">
    <source>
        <dbReference type="EMBL" id="SDL85778.1"/>
    </source>
</evidence>
<reference evidence="2 3" key="1">
    <citation type="submission" date="2016-10" db="EMBL/GenBank/DDBJ databases">
        <authorList>
            <person name="Varghese N."/>
            <person name="Submissions S."/>
        </authorList>
    </citation>
    <scope>NUCLEOTIDE SEQUENCE [LARGE SCALE GENOMIC DNA]</scope>
    <source>
        <strain evidence="2 3">CGMCC 1.10941</strain>
    </source>
</reference>
<dbReference type="InterPro" id="IPR001173">
    <property type="entry name" value="Glyco_trans_2-like"/>
</dbReference>
<name>A0ABY0QTJ6_9FLAO</name>
<accession>A0ABY0QTJ6</accession>
<gene>
    <name evidence="2" type="ORF">SAMN05216273_107143</name>
</gene>
<evidence type="ECO:0000313" key="3">
    <source>
        <dbReference type="Proteomes" id="UP000199242"/>
    </source>
</evidence>
<organism evidence="2 3">
    <name type="scientific">Chryseobacterium taihuense</name>
    <dbReference type="NCBI Taxonomy" id="1141221"/>
    <lineage>
        <taxon>Bacteria</taxon>
        <taxon>Pseudomonadati</taxon>
        <taxon>Bacteroidota</taxon>
        <taxon>Flavobacteriia</taxon>
        <taxon>Flavobacteriales</taxon>
        <taxon>Weeksellaceae</taxon>
        <taxon>Chryseobacterium group</taxon>
        <taxon>Chryseobacterium</taxon>
    </lineage>
</organism>
<keyword evidence="3" id="KW-1185">Reference proteome</keyword>
<feature type="domain" description="Glycosyltransferase 2-like" evidence="1">
    <location>
        <begin position="4"/>
        <end position="163"/>
    </location>
</feature>
<protein>
    <submittedName>
        <fullName evidence="2">Glycosyltransferase involved in cell wall bisynthesis</fullName>
    </submittedName>
</protein>
<proteinExistence type="predicted"/>